<gene>
    <name evidence="3" type="ORF">IQ251_01520</name>
</gene>
<name>A0A929G005_9PSEU</name>
<evidence type="ECO:0000313" key="3">
    <source>
        <dbReference type="EMBL" id="MBE9373118.1"/>
    </source>
</evidence>
<keyword evidence="4" id="KW-1185">Reference proteome</keyword>
<evidence type="ECO:0000313" key="4">
    <source>
        <dbReference type="Proteomes" id="UP000598360"/>
    </source>
</evidence>
<comment type="caution">
    <text evidence="3">The sequence shown here is derived from an EMBL/GenBank/DDBJ whole genome shotgun (WGS) entry which is preliminary data.</text>
</comment>
<feature type="region of interest" description="Disordered" evidence="1">
    <location>
        <begin position="1"/>
        <end position="30"/>
    </location>
</feature>
<reference evidence="3" key="1">
    <citation type="submission" date="2020-10" db="EMBL/GenBank/DDBJ databases">
        <title>Diversity and distribution of actinomycetes associated with coral in the coast of Hainan.</title>
        <authorList>
            <person name="Li F."/>
        </authorList>
    </citation>
    <scope>NUCLEOTIDE SEQUENCE</scope>
    <source>
        <strain evidence="3">HNM0983</strain>
    </source>
</reference>
<protein>
    <recommendedName>
        <fullName evidence="2">SAV-6107-like HEPN domain-containing protein</fullName>
    </recommendedName>
</protein>
<evidence type="ECO:0000256" key="1">
    <source>
        <dbReference type="SAM" id="MobiDB-lite"/>
    </source>
</evidence>
<evidence type="ECO:0000259" key="2">
    <source>
        <dbReference type="Pfam" id="PF18726"/>
    </source>
</evidence>
<dbReference type="RefSeq" id="WP_193926561.1">
    <property type="nucleotide sequence ID" value="NZ_JADEYC010000002.1"/>
</dbReference>
<organism evidence="3 4">
    <name type="scientific">Saccharopolyspora montiporae</name>
    <dbReference type="NCBI Taxonomy" id="2781240"/>
    <lineage>
        <taxon>Bacteria</taxon>
        <taxon>Bacillati</taxon>
        <taxon>Actinomycetota</taxon>
        <taxon>Actinomycetes</taxon>
        <taxon>Pseudonocardiales</taxon>
        <taxon>Pseudonocardiaceae</taxon>
        <taxon>Saccharopolyspora</taxon>
    </lineage>
</organism>
<accession>A0A929G005</accession>
<sequence>MTSSRDLSIPRPRHAADEPGTSPPPEAPAGAFSALLDARSRWHAAESAADPRARFVDAHAAALRAATALVVARAECLERPRPAGVWALLAEAAPELADWAEFLAGHSNRRALAESGVPVVTGPQADRLLVQSREFLDIVGRRLLGVAG</sequence>
<proteinExistence type="predicted"/>
<dbReference type="AlphaFoldDB" id="A0A929G005"/>
<dbReference type="EMBL" id="JADEYC010000002">
    <property type="protein sequence ID" value="MBE9373118.1"/>
    <property type="molecule type" value="Genomic_DNA"/>
</dbReference>
<feature type="domain" description="SAV-6107-like HEPN" evidence="2">
    <location>
        <begin position="45"/>
        <end position="139"/>
    </location>
</feature>
<dbReference type="InterPro" id="IPR040891">
    <property type="entry name" value="HEPN_SAV_6107"/>
</dbReference>
<dbReference type="Pfam" id="PF18726">
    <property type="entry name" value="HEPN_SAV_6107"/>
    <property type="match status" value="1"/>
</dbReference>
<dbReference type="Proteomes" id="UP000598360">
    <property type="component" value="Unassembled WGS sequence"/>
</dbReference>